<dbReference type="InterPro" id="IPR027484">
    <property type="entry name" value="PInositol-4-P-5-kinase_N"/>
</dbReference>
<dbReference type="SUPFAM" id="SSF56104">
    <property type="entry name" value="SAICAR synthase-like"/>
    <property type="match status" value="1"/>
</dbReference>
<dbReference type="CDD" id="cd00139">
    <property type="entry name" value="PIPKc"/>
    <property type="match status" value="1"/>
</dbReference>
<proteinExistence type="inferred from homology"/>
<dbReference type="EMBL" id="MDYQ01000076">
    <property type="protein sequence ID" value="PRP83793.1"/>
    <property type="molecule type" value="Genomic_DNA"/>
</dbReference>
<dbReference type="GO" id="GO:0005524">
    <property type="term" value="F:ATP binding"/>
    <property type="evidence" value="ECO:0007669"/>
    <property type="project" value="UniProtKB-UniRule"/>
</dbReference>
<dbReference type="OrthoDB" id="2129491at2759"/>
<dbReference type="Proteomes" id="UP000241769">
    <property type="component" value="Unassembled WGS sequence"/>
</dbReference>
<evidence type="ECO:0000256" key="6">
    <source>
        <dbReference type="ARBA" id="ARBA00023170"/>
    </source>
</evidence>
<keyword evidence="7" id="KW-0547">Nucleotide-binding</keyword>
<dbReference type="STRING" id="1890364.A0A2P6NIK2"/>
<dbReference type="Pfam" id="PF01534">
    <property type="entry name" value="Frizzled"/>
    <property type="match status" value="1"/>
</dbReference>
<dbReference type="GO" id="GO:0016308">
    <property type="term" value="F:1-phosphatidylinositol-4-phosphate 5-kinase activity"/>
    <property type="evidence" value="ECO:0007669"/>
    <property type="project" value="TreeGrafter"/>
</dbReference>
<dbReference type="PROSITE" id="PS51455">
    <property type="entry name" value="PIPK"/>
    <property type="match status" value="1"/>
</dbReference>
<protein>
    <submittedName>
        <fullName evidence="11">Uncharacterized protein</fullName>
    </submittedName>
</protein>
<feature type="transmembrane region" description="Helical" evidence="8">
    <location>
        <begin position="68"/>
        <end position="90"/>
    </location>
</feature>
<feature type="domain" description="PIPK" evidence="10">
    <location>
        <begin position="383"/>
        <end position="723"/>
    </location>
</feature>
<keyword evidence="4 8" id="KW-1133">Transmembrane helix</keyword>
<dbReference type="InterPro" id="IPR022343">
    <property type="entry name" value="GCR1-cAMP_receptor"/>
</dbReference>
<evidence type="ECO:0000259" key="9">
    <source>
        <dbReference type="PROSITE" id="PS50261"/>
    </source>
</evidence>
<keyword evidence="5 8" id="KW-0472">Membrane</keyword>
<dbReference type="PRINTS" id="PR02001">
    <property type="entry name" value="GCR1CAMPR"/>
</dbReference>
<feature type="transmembrane region" description="Helical" evidence="8">
    <location>
        <begin position="183"/>
        <end position="208"/>
    </location>
</feature>
<dbReference type="Pfam" id="PF01504">
    <property type="entry name" value="PIP5K"/>
    <property type="match status" value="2"/>
</dbReference>
<dbReference type="PANTHER" id="PTHR23086">
    <property type="entry name" value="PHOSPHATIDYLINOSITOL-4-PHOSPHATE 5-KINASE"/>
    <property type="match status" value="1"/>
</dbReference>
<dbReference type="Gene3D" id="3.30.810.10">
    <property type="entry name" value="2-Layer Sandwich"/>
    <property type="match status" value="1"/>
</dbReference>
<dbReference type="InParanoid" id="A0A2P6NIK2"/>
<dbReference type="InterPro" id="IPR002498">
    <property type="entry name" value="PInositol-4-P-4/5-kinase_core"/>
</dbReference>
<dbReference type="PROSITE" id="PS50261">
    <property type="entry name" value="G_PROTEIN_RECEP_F2_4"/>
    <property type="match status" value="1"/>
</dbReference>
<dbReference type="GO" id="GO:0046854">
    <property type="term" value="P:phosphatidylinositol phosphate biosynthetic process"/>
    <property type="evidence" value="ECO:0007669"/>
    <property type="project" value="TreeGrafter"/>
</dbReference>
<feature type="domain" description="G-protein coupled receptors family 2 profile 2" evidence="9">
    <location>
        <begin position="32"/>
        <end position="322"/>
    </location>
</feature>
<comment type="caution">
    <text evidence="11">The sequence shown here is derived from an EMBL/GenBank/DDBJ whole genome shotgun (WGS) entry which is preliminary data.</text>
</comment>
<feature type="transmembrane region" description="Helical" evidence="8">
    <location>
        <begin position="31"/>
        <end position="56"/>
    </location>
</feature>
<keyword evidence="7" id="KW-0067">ATP-binding</keyword>
<comment type="subcellular location">
    <subcellularLocation>
        <location evidence="1">Membrane</location>
        <topology evidence="1">Multi-pass membrane protein</topology>
    </subcellularLocation>
</comment>
<comment type="similarity">
    <text evidence="2">Belongs to the G-protein coupled receptor Fz/Smo family.</text>
</comment>
<evidence type="ECO:0000256" key="8">
    <source>
        <dbReference type="SAM" id="Phobius"/>
    </source>
</evidence>
<keyword evidence="7" id="KW-0808">Transferase</keyword>
<evidence type="ECO:0000256" key="1">
    <source>
        <dbReference type="ARBA" id="ARBA00004141"/>
    </source>
</evidence>
<evidence type="ECO:0000256" key="2">
    <source>
        <dbReference type="ARBA" id="ARBA00008077"/>
    </source>
</evidence>
<accession>A0A2P6NIK2</accession>
<dbReference type="Gene3D" id="1.20.1070.10">
    <property type="entry name" value="Rhodopsin 7-helix transmembrane proteins"/>
    <property type="match status" value="1"/>
</dbReference>
<evidence type="ECO:0000256" key="5">
    <source>
        <dbReference type="ARBA" id="ARBA00023136"/>
    </source>
</evidence>
<dbReference type="Gene3D" id="3.30.800.10">
    <property type="entry name" value="Phosphatidylinositol Phosphate Kinase II Beta"/>
    <property type="match status" value="1"/>
</dbReference>
<dbReference type="InterPro" id="IPR027483">
    <property type="entry name" value="PInositol-4-P-4/5-kinase_C_sf"/>
</dbReference>
<evidence type="ECO:0000259" key="10">
    <source>
        <dbReference type="PROSITE" id="PS51455"/>
    </source>
</evidence>
<evidence type="ECO:0000256" key="7">
    <source>
        <dbReference type="PROSITE-ProRule" id="PRU00781"/>
    </source>
</evidence>
<gene>
    <name evidence="11" type="ORF">PROFUN_08991</name>
</gene>
<keyword evidence="7" id="KW-0418">Kinase</keyword>
<dbReference type="GO" id="GO:0004888">
    <property type="term" value="F:transmembrane signaling receptor activity"/>
    <property type="evidence" value="ECO:0007669"/>
    <property type="project" value="InterPro"/>
</dbReference>
<feature type="transmembrane region" description="Helical" evidence="8">
    <location>
        <begin position="142"/>
        <end position="163"/>
    </location>
</feature>
<dbReference type="GO" id="GO:0007166">
    <property type="term" value="P:cell surface receptor signaling pathway"/>
    <property type="evidence" value="ECO:0007669"/>
    <property type="project" value="InterPro"/>
</dbReference>
<dbReference type="AlphaFoldDB" id="A0A2P6NIK2"/>
<evidence type="ECO:0000313" key="11">
    <source>
        <dbReference type="EMBL" id="PRP83793.1"/>
    </source>
</evidence>
<organism evidence="11 12">
    <name type="scientific">Planoprotostelium fungivorum</name>
    <dbReference type="NCBI Taxonomy" id="1890364"/>
    <lineage>
        <taxon>Eukaryota</taxon>
        <taxon>Amoebozoa</taxon>
        <taxon>Evosea</taxon>
        <taxon>Variosea</taxon>
        <taxon>Cavosteliida</taxon>
        <taxon>Cavosteliaceae</taxon>
        <taxon>Planoprotostelium</taxon>
    </lineage>
</organism>
<evidence type="ECO:0000256" key="3">
    <source>
        <dbReference type="ARBA" id="ARBA00022692"/>
    </source>
</evidence>
<feature type="transmembrane region" description="Helical" evidence="8">
    <location>
        <begin position="254"/>
        <end position="275"/>
    </location>
</feature>
<reference evidence="11 12" key="1">
    <citation type="journal article" date="2018" name="Genome Biol. Evol.">
        <title>Multiple Roots of Fruiting Body Formation in Amoebozoa.</title>
        <authorList>
            <person name="Hillmann F."/>
            <person name="Forbes G."/>
            <person name="Novohradska S."/>
            <person name="Ferling I."/>
            <person name="Riege K."/>
            <person name="Groth M."/>
            <person name="Westermann M."/>
            <person name="Marz M."/>
            <person name="Spaller T."/>
            <person name="Winckler T."/>
            <person name="Schaap P."/>
            <person name="Glockner G."/>
        </authorList>
    </citation>
    <scope>NUCLEOTIDE SEQUENCE [LARGE SCALE GENOMIC DNA]</scope>
    <source>
        <strain evidence="11 12">Jena</strain>
    </source>
</reference>
<dbReference type="PANTHER" id="PTHR23086:SF8">
    <property type="entry name" value="PHOSPHATIDYLINOSITOL 5-PHOSPHATE 4-KINASE, ISOFORM A"/>
    <property type="match status" value="1"/>
</dbReference>
<evidence type="ECO:0000256" key="4">
    <source>
        <dbReference type="ARBA" id="ARBA00022989"/>
    </source>
</evidence>
<dbReference type="InterPro" id="IPR023610">
    <property type="entry name" value="PInositol-4/5-P-5/4-kinase"/>
</dbReference>
<name>A0A2P6NIK2_9EUKA</name>
<sequence length="724" mass="83893">MDLHPWPFVVKRRRDENTSLFDDTQTISMTLYYKVAGTLAGFSFVASLIIIISYLLIKPLRKHPTNLVFWLSICDLFFSFKFLLTSIIPGSASLARVEWICYSQAIFSQFWGTASISWNGMISLNLLFNMRNPFVNTQSYNLWYHLWAWGLSLTTTIFMIAFNTNGYEVISINGDGTCWTYDLWQLLFFAPLCLYFIISFVTITIASIRIRTIRTQLNSSTRRAEVNTPNERTNLLSSPVDDLSQRHIQEENRLYFVVLLRMVVYVGLFVLLWSFPLVHRTLTITHKATDQESPNETPLQYLDVIGICLQGLSNAVVYSTNPSFWRLFTRKIRHVRNDITSRIEHNISHMQSNRVSHLSEISFGSDSESETSTKKKRHSSVNNNVGESQRIDIIIRRYVISCIVSGIIDNVEDITRAGRQFREVMPSDFEEKLDSRPIRESHQHTFTDYAPLVFMRMRQTAGVDNETYVEALEPRNFIENLGNQKFSDGRSGSFFVFSPCKNFIVKTLTVDEAALVIDILPKLYQHMMQNPDTLINRFFGLHAISVLHGETTYVAVMENVINTRLKLDRRYDLKGSWVNREVGRAHDEGSQGMDLDLKTKLNLDPHTKSRFLSQIRSDSEFFTRLNIMDYSLLLAIHNVTSGDPYDTIDQGPFHRRTRGGVLSRDGREVYFFGIIDVLQLWDRKKKMERFFKVYVRNKSKWGVSAQEPSIYSQRFVEGMTRIIQ</sequence>
<keyword evidence="3 8" id="KW-0812">Transmembrane</keyword>
<dbReference type="GO" id="GO:0005886">
    <property type="term" value="C:plasma membrane"/>
    <property type="evidence" value="ECO:0007669"/>
    <property type="project" value="TreeGrafter"/>
</dbReference>
<dbReference type="SMART" id="SM00330">
    <property type="entry name" value="PIPKc"/>
    <property type="match status" value="1"/>
</dbReference>
<dbReference type="InterPro" id="IPR000539">
    <property type="entry name" value="Frizzled/Smoothened_7TM"/>
</dbReference>
<keyword evidence="6" id="KW-0675">Receptor</keyword>
<evidence type="ECO:0000313" key="12">
    <source>
        <dbReference type="Proteomes" id="UP000241769"/>
    </source>
</evidence>
<dbReference type="InterPro" id="IPR017981">
    <property type="entry name" value="GPCR_2-like_7TM"/>
</dbReference>
<feature type="transmembrane region" description="Helical" evidence="8">
    <location>
        <begin position="110"/>
        <end position="130"/>
    </location>
</feature>
<dbReference type="SUPFAM" id="SSF81321">
    <property type="entry name" value="Family A G protein-coupled receptor-like"/>
    <property type="match status" value="1"/>
</dbReference>
<keyword evidence="12" id="KW-1185">Reference proteome</keyword>